<feature type="transmembrane region" description="Helical" evidence="5">
    <location>
        <begin position="53"/>
        <end position="70"/>
    </location>
</feature>
<dbReference type="Pfam" id="PF13813">
    <property type="entry name" value="MBOAT_2"/>
    <property type="match status" value="1"/>
</dbReference>
<gene>
    <name evidence="7" type="ORF">HYFRA_00010119</name>
</gene>
<accession>A0A9N9PHQ5</accession>
<evidence type="ECO:0000256" key="2">
    <source>
        <dbReference type="ARBA" id="ARBA00022692"/>
    </source>
</evidence>
<comment type="subcellular location">
    <subcellularLocation>
        <location evidence="1">Membrane</location>
        <topology evidence="1">Multi-pass membrane protein</topology>
    </subcellularLocation>
</comment>
<evidence type="ECO:0000313" key="8">
    <source>
        <dbReference type="Proteomes" id="UP000696280"/>
    </source>
</evidence>
<keyword evidence="8" id="KW-1185">Reference proteome</keyword>
<dbReference type="Proteomes" id="UP000696280">
    <property type="component" value="Unassembled WGS sequence"/>
</dbReference>
<proteinExistence type="predicted"/>
<feature type="transmembrane region" description="Helical" evidence="5">
    <location>
        <begin position="20"/>
        <end position="41"/>
    </location>
</feature>
<keyword evidence="2 5" id="KW-0812">Transmembrane</keyword>
<dbReference type="OrthoDB" id="3547879at2759"/>
<evidence type="ECO:0000256" key="3">
    <source>
        <dbReference type="ARBA" id="ARBA00022989"/>
    </source>
</evidence>
<dbReference type="GO" id="GO:0016020">
    <property type="term" value="C:membrane"/>
    <property type="evidence" value="ECO:0007669"/>
    <property type="project" value="UniProtKB-SubCell"/>
</dbReference>
<keyword evidence="3 5" id="KW-1133">Transmembrane helix</keyword>
<organism evidence="7 8">
    <name type="scientific">Hymenoscyphus fraxineus</name>
    <dbReference type="NCBI Taxonomy" id="746836"/>
    <lineage>
        <taxon>Eukaryota</taxon>
        <taxon>Fungi</taxon>
        <taxon>Dikarya</taxon>
        <taxon>Ascomycota</taxon>
        <taxon>Pezizomycotina</taxon>
        <taxon>Leotiomycetes</taxon>
        <taxon>Helotiales</taxon>
        <taxon>Helotiaceae</taxon>
        <taxon>Hymenoscyphus</taxon>
    </lineage>
</organism>
<protein>
    <recommendedName>
        <fullName evidence="6">Wax synthase domain-containing protein</fullName>
    </recommendedName>
</protein>
<dbReference type="AlphaFoldDB" id="A0A9N9PHQ5"/>
<feature type="transmembrane region" description="Helical" evidence="5">
    <location>
        <begin position="82"/>
        <end position="103"/>
    </location>
</feature>
<evidence type="ECO:0000256" key="4">
    <source>
        <dbReference type="ARBA" id="ARBA00023136"/>
    </source>
</evidence>
<sequence>MHMRNVGSDAPAERLQGSDIPLALAFVCTEATFLALFVVTLLRTPAEAMLKRFIGVLMLIILTYAMERAIVPICTTRSRPHWAVTAASLLWVQMFSASEIVLISRVSAAQLYGGTMVEIGHVRSAISLLWNMRRIGTRWQVKNVPSIKGLAKQSRAGFIARRLATTILAYLFVDFIASLPPPEPALVQPDKAALFPPDGLGIDDIVFRTVMTFSYFLTTAILNLFMTNMGAIFAVLSGLSRPTDCPPLYGSFSDAFTIRRFWGQVTLSFFTRFCSGTNVICRISWHQMFRIFLTGHANLVVDTFLPFLRGTIVARYTRQTIAFLISGLIHYRAEQLMGVPHIENGALQFFLLHSAAIMLEDAVQPFLARLVPAPLGRVLGYAWVAFIFVWSAPPWTYPGVRLGIDTGALLPVRVLGPYVKNYLEV</sequence>
<evidence type="ECO:0000313" key="7">
    <source>
        <dbReference type="EMBL" id="CAG8953374.1"/>
    </source>
</evidence>
<comment type="caution">
    <text evidence="7">The sequence shown here is derived from an EMBL/GenBank/DDBJ whole genome shotgun (WGS) entry which is preliminary data.</text>
</comment>
<reference evidence="7" key="1">
    <citation type="submission" date="2021-07" db="EMBL/GenBank/DDBJ databases">
        <authorList>
            <person name="Durling M."/>
        </authorList>
    </citation>
    <scope>NUCLEOTIDE SEQUENCE</scope>
</reference>
<keyword evidence="4 5" id="KW-0472">Membrane</keyword>
<dbReference type="InterPro" id="IPR032805">
    <property type="entry name" value="Wax_synthase_dom"/>
</dbReference>
<feature type="domain" description="Wax synthase" evidence="6">
    <location>
        <begin position="284"/>
        <end position="352"/>
    </location>
</feature>
<feature type="transmembrane region" description="Helical" evidence="5">
    <location>
        <begin position="213"/>
        <end position="236"/>
    </location>
</feature>
<name>A0A9N9PHQ5_9HELO</name>
<dbReference type="EMBL" id="CAJVRL010000050">
    <property type="protein sequence ID" value="CAG8953374.1"/>
    <property type="molecule type" value="Genomic_DNA"/>
</dbReference>
<evidence type="ECO:0000256" key="5">
    <source>
        <dbReference type="SAM" id="Phobius"/>
    </source>
</evidence>
<evidence type="ECO:0000256" key="1">
    <source>
        <dbReference type="ARBA" id="ARBA00004141"/>
    </source>
</evidence>
<evidence type="ECO:0000259" key="6">
    <source>
        <dbReference type="Pfam" id="PF13813"/>
    </source>
</evidence>